<protein>
    <recommendedName>
        <fullName evidence="4">ATP-dependent DNA helicase PIF1</fullName>
    </recommendedName>
</protein>
<proteinExistence type="predicted"/>
<feature type="compositionally biased region" description="Basic and acidic residues" evidence="1">
    <location>
        <begin position="11"/>
        <end position="26"/>
    </location>
</feature>
<reference evidence="2 3" key="1">
    <citation type="submission" date="2023-02" db="EMBL/GenBank/DDBJ databases">
        <title>LHISI_Scaffold_Assembly.</title>
        <authorList>
            <person name="Stuart O.P."/>
            <person name="Cleave R."/>
            <person name="Magrath M.J.L."/>
            <person name="Mikheyev A.S."/>
        </authorList>
    </citation>
    <scope>NUCLEOTIDE SEQUENCE [LARGE SCALE GENOMIC DNA]</scope>
    <source>
        <strain evidence="2">Daus_M_001</strain>
        <tissue evidence="2">Leg muscle</tissue>
    </source>
</reference>
<organism evidence="2 3">
    <name type="scientific">Dryococelus australis</name>
    <dbReference type="NCBI Taxonomy" id="614101"/>
    <lineage>
        <taxon>Eukaryota</taxon>
        <taxon>Metazoa</taxon>
        <taxon>Ecdysozoa</taxon>
        <taxon>Arthropoda</taxon>
        <taxon>Hexapoda</taxon>
        <taxon>Insecta</taxon>
        <taxon>Pterygota</taxon>
        <taxon>Neoptera</taxon>
        <taxon>Polyneoptera</taxon>
        <taxon>Phasmatodea</taxon>
        <taxon>Verophasmatodea</taxon>
        <taxon>Anareolatae</taxon>
        <taxon>Phasmatidae</taxon>
        <taxon>Eurycanthinae</taxon>
        <taxon>Dryococelus</taxon>
    </lineage>
</organism>
<dbReference type="EMBL" id="JARBHB010000008">
    <property type="protein sequence ID" value="KAJ8876780.1"/>
    <property type="molecule type" value="Genomic_DNA"/>
</dbReference>
<dbReference type="Proteomes" id="UP001159363">
    <property type="component" value="Chromosome 7"/>
</dbReference>
<evidence type="ECO:0000313" key="3">
    <source>
        <dbReference type="Proteomes" id="UP001159363"/>
    </source>
</evidence>
<sequence>MMVIEVDVEQRRNERAGKREIPEKTHRSTASSGTIPTCENPELQFKALHRNVVEATISLAGSAQEETVFVPRTPLILNDFPFEFKRLQFPLKVCYSMTINKSQGQTLKFANRARFPDGPIPDFRKWEPCRFMSLVGGFSRGSPVFPPLHPGAAPYSPHVILIRNEFRCRRTHCTSVQYLVLKGDGAFDARAYVAFIALALLNLDYTKYVVTRETLLAGRSDEALEVRVSVARIAPSLLDLAQFGHVRLWERVSCLIGYRVLRDIPRWSGLPCSTVVRNTEANRIFKPRTPAALSNKMAAPTGDMSELRPLLGASQPARFPAALNNEGTFAEPSSQSDPTKVKRGQDGATQESKRRGKREISEKTRRPAASSGTVPTCENPGAIPPGLEPGSQRWEASSLTTILQRPPAVIQDYLQNPQKVHSFERQTV</sequence>
<evidence type="ECO:0008006" key="4">
    <source>
        <dbReference type="Google" id="ProtNLM"/>
    </source>
</evidence>
<feature type="region of interest" description="Disordered" evidence="1">
    <location>
        <begin position="326"/>
        <end position="398"/>
    </location>
</feature>
<dbReference type="PANTHER" id="PTHR23274:SF48">
    <property type="entry name" value="ATP-DEPENDENT DNA HELICASE"/>
    <property type="match status" value="1"/>
</dbReference>
<accession>A0ABQ9GXL2</accession>
<comment type="caution">
    <text evidence="2">The sequence shown here is derived from an EMBL/GenBank/DDBJ whole genome shotgun (WGS) entry which is preliminary data.</text>
</comment>
<feature type="region of interest" description="Disordered" evidence="1">
    <location>
        <begin position="11"/>
        <end position="36"/>
    </location>
</feature>
<keyword evidence="3" id="KW-1185">Reference proteome</keyword>
<dbReference type="PANTHER" id="PTHR23274">
    <property type="entry name" value="DNA HELICASE-RELATED"/>
    <property type="match status" value="1"/>
</dbReference>
<name>A0ABQ9GXL2_9NEOP</name>
<feature type="compositionally biased region" description="Polar residues" evidence="1">
    <location>
        <begin position="326"/>
        <end position="338"/>
    </location>
</feature>
<evidence type="ECO:0000313" key="2">
    <source>
        <dbReference type="EMBL" id="KAJ8876780.1"/>
    </source>
</evidence>
<evidence type="ECO:0000256" key="1">
    <source>
        <dbReference type="SAM" id="MobiDB-lite"/>
    </source>
</evidence>
<gene>
    <name evidence="2" type="ORF">PR048_021227</name>
</gene>